<feature type="domain" description="TauD/TfdA-like" evidence="6">
    <location>
        <begin position="151"/>
        <end position="407"/>
    </location>
</feature>
<protein>
    <submittedName>
        <fullName evidence="7">Metal dependent phosphohydrolase</fullName>
    </submittedName>
</protein>
<reference evidence="7" key="1">
    <citation type="journal article" date="2021" name="Sci. Rep.">
        <title>Diploid genomic architecture of Nitzschia inconspicua, an elite biomass production diatom.</title>
        <authorList>
            <person name="Oliver A."/>
            <person name="Podell S."/>
            <person name="Pinowska A."/>
            <person name="Traller J.C."/>
            <person name="Smith S.R."/>
            <person name="McClure R."/>
            <person name="Beliaev A."/>
            <person name="Bohutskyi P."/>
            <person name="Hill E.A."/>
            <person name="Rabines A."/>
            <person name="Zheng H."/>
            <person name="Allen L.Z."/>
            <person name="Kuo A."/>
            <person name="Grigoriev I.V."/>
            <person name="Allen A.E."/>
            <person name="Hazlebeck D."/>
            <person name="Allen E.E."/>
        </authorList>
    </citation>
    <scope>NUCLEOTIDE SEQUENCE</scope>
    <source>
        <strain evidence="7">Hildebrandi</strain>
    </source>
</reference>
<dbReference type="OrthoDB" id="406634at2759"/>
<comment type="pathway">
    <text evidence="2">Amine and polyamine biosynthesis; carnitine biosynthesis.</text>
</comment>
<keyword evidence="8" id="KW-1185">Reference proteome</keyword>
<keyword evidence="3" id="KW-0124">Carnitine biosynthesis</keyword>
<evidence type="ECO:0000256" key="3">
    <source>
        <dbReference type="ARBA" id="ARBA00022873"/>
    </source>
</evidence>
<evidence type="ECO:0000313" key="8">
    <source>
        <dbReference type="Proteomes" id="UP000693970"/>
    </source>
</evidence>
<evidence type="ECO:0000256" key="4">
    <source>
        <dbReference type="SAM" id="MobiDB-lite"/>
    </source>
</evidence>
<keyword evidence="5" id="KW-0732">Signal</keyword>
<dbReference type="GO" id="GO:0005739">
    <property type="term" value="C:mitochondrion"/>
    <property type="evidence" value="ECO:0007669"/>
    <property type="project" value="TreeGrafter"/>
</dbReference>
<sequence length="675" mass="77211">MTNSYHHHHGLMLAALALTFLINGPSTAALEQSLSSESNSVSILSQLKEVHPLWLRERCLEPFYADSETRQPKYNLHEEKEFLSVQRVEATERDGTHGFRVIFSDDQTCFYESDTLQAELRNERTFLQTDDWGFPPENLWDRTLLAPPVFEHDDVVKESDAQRKFLSTLISTGIALVNNVPRTEGECARFGGRFSSVRETEWGLNFNVRTSPDTAGGNQRKDLAYTSHAIGMHVDSAYRVDDPPSFQLLHAIEHCSGPDCYVHNYFVDGLRVAADLCRSNRPFFDILASTTLRWENNGGDGSSVLYRYSPIIELLDGSKRVSGECPQVSSISFSAKSGGYAPNLPKDQLEVFYQAKREFSAMLHSDDYIIRLQLYPGALVIFDNRRVLHSRSSIAETDGERWLQGCYLNRDGVAYQYERMRRKFSSTLTETPFRNLREATKADYDRMGREYDRDVARKTLDNMIGILKSQRDAFLGAPVSLLEHGLQTATRALRAGEDDETVVISLFHDMFETLAVKNHGELVASMLAPWISPRSQWVLAHHEIFQGYYYFGYYGMDANRRDMFRNHVFYNWTVTWCEQYDQASFDPDYPSLHVGYFLPIVERVLSRTQYWWNLDHPKAGAVSVKESDGNNNNYMEPTDTGNTTMDEKDATLGRSQAECRETWTCYSLPDDGISR</sequence>
<dbReference type="AlphaFoldDB" id="A0A9K3LE93"/>
<name>A0A9K3LE93_9STRA</name>
<feature type="signal peptide" evidence="5">
    <location>
        <begin position="1"/>
        <end position="29"/>
    </location>
</feature>
<comment type="cofactor">
    <cofactor evidence="1">
        <name>L-ascorbate</name>
        <dbReference type="ChEBI" id="CHEBI:38290"/>
    </cofactor>
</comment>
<dbReference type="InterPro" id="IPR050411">
    <property type="entry name" value="AlphaKG_dependent_hydroxylases"/>
</dbReference>
<gene>
    <name evidence="7" type="ORF">IV203_015795</name>
</gene>
<feature type="chain" id="PRO_5039925238" evidence="5">
    <location>
        <begin position="30"/>
        <end position="675"/>
    </location>
</feature>
<organism evidence="7 8">
    <name type="scientific">Nitzschia inconspicua</name>
    <dbReference type="NCBI Taxonomy" id="303405"/>
    <lineage>
        <taxon>Eukaryota</taxon>
        <taxon>Sar</taxon>
        <taxon>Stramenopiles</taxon>
        <taxon>Ochrophyta</taxon>
        <taxon>Bacillariophyta</taxon>
        <taxon>Bacillariophyceae</taxon>
        <taxon>Bacillariophycidae</taxon>
        <taxon>Bacillariales</taxon>
        <taxon>Bacillariaceae</taxon>
        <taxon>Nitzschia</taxon>
    </lineage>
</organism>
<evidence type="ECO:0000256" key="1">
    <source>
        <dbReference type="ARBA" id="ARBA00001961"/>
    </source>
</evidence>
<proteinExistence type="predicted"/>
<dbReference type="InterPro" id="IPR003819">
    <property type="entry name" value="TauD/TfdA-like"/>
</dbReference>
<reference evidence="7" key="2">
    <citation type="submission" date="2021-04" db="EMBL/GenBank/DDBJ databases">
        <authorList>
            <person name="Podell S."/>
        </authorList>
    </citation>
    <scope>NUCLEOTIDE SEQUENCE</scope>
    <source>
        <strain evidence="7">Hildebrandi</strain>
    </source>
</reference>
<accession>A0A9K3LE93</accession>
<dbReference type="PANTHER" id="PTHR10696">
    <property type="entry name" value="GAMMA-BUTYROBETAINE HYDROXYLASE-RELATED"/>
    <property type="match status" value="1"/>
</dbReference>
<dbReference type="Proteomes" id="UP000693970">
    <property type="component" value="Unassembled WGS sequence"/>
</dbReference>
<evidence type="ECO:0000259" key="6">
    <source>
        <dbReference type="Pfam" id="PF02668"/>
    </source>
</evidence>
<dbReference type="PANTHER" id="PTHR10696:SF51">
    <property type="entry name" value="TRIMETHYLLYSINE DIOXYGENASE, MITOCHONDRIAL"/>
    <property type="match status" value="1"/>
</dbReference>
<feature type="compositionally biased region" description="Polar residues" evidence="4">
    <location>
        <begin position="629"/>
        <end position="644"/>
    </location>
</feature>
<feature type="region of interest" description="Disordered" evidence="4">
    <location>
        <begin position="623"/>
        <end position="646"/>
    </location>
</feature>
<dbReference type="Pfam" id="PF02668">
    <property type="entry name" value="TauD"/>
    <property type="match status" value="1"/>
</dbReference>
<dbReference type="GO" id="GO:0016491">
    <property type="term" value="F:oxidoreductase activity"/>
    <property type="evidence" value="ECO:0007669"/>
    <property type="project" value="InterPro"/>
</dbReference>
<evidence type="ECO:0000313" key="7">
    <source>
        <dbReference type="EMBL" id="KAG7359206.1"/>
    </source>
</evidence>
<dbReference type="GO" id="GO:0045329">
    <property type="term" value="P:carnitine biosynthetic process"/>
    <property type="evidence" value="ECO:0007669"/>
    <property type="project" value="UniProtKB-KW"/>
</dbReference>
<evidence type="ECO:0000256" key="5">
    <source>
        <dbReference type="SAM" id="SignalP"/>
    </source>
</evidence>
<dbReference type="EMBL" id="JAGRRH010000014">
    <property type="protein sequence ID" value="KAG7359206.1"/>
    <property type="molecule type" value="Genomic_DNA"/>
</dbReference>
<evidence type="ECO:0000256" key="2">
    <source>
        <dbReference type="ARBA" id="ARBA00005022"/>
    </source>
</evidence>
<comment type="caution">
    <text evidence="7">The sequence shown here is derived from an EMBL/GenBank/DDBJ whole genome shotgun (WGS) entry which is preliminary data.</text>
</comment>